<evidence type="ECO:0000313" key="2">
    <source>
        <dbReference type="EMBL" id="GBG67110.1"/>
    </source>
</evidence>
<dbReference type="InterPro" id="IPR052160">
    <property type="entry name" value="Gypsy_RT_Integrase-like"/>
</dbReference>
<gene>
    <name evidence="2" type="ORF">CBR_g81534</name>
</gene>
<dbReference type="EMBL" id="BFEA01000083">
    <property type="protein sequence ID" value="GBG67110.1"/>
    <property type="molecule type" value="Genomic_DNA"/>
</dbReference>
<organism evidence="2 3">
    <name type="scientific">Chara braunii</name>
    <name type="common">Braun's stonewort</name>
    <dbReference type="NCBI Taxonomy" id="69332"/>
    <lineage>
        <taxon>Eukaryota</taxon>
        <taxon>Viridiplantae</taxon>
        <taxon>Streptophyta</taxon>
        <taxon>Charophyceae</taxon>
        <taxon>Charales</taxon>
        <taxon>Characeae</taxon>
        <taxon>Chara</taxon>
    </lineage>
</organism>
<dbReference type="Gramene" id="GBG67110">
    <property type="protein sequence ID" value="GBG67110"/>
    <property type="gene ID" value="CBR_g81534"/>
</dbReference>
<dbReference type="PANTHER" id="PTHR47266">
    <property type="entry name" value="ENDONUCLEASE-RELATED"/>
    <property type="match status" value="1"/>
</dbReference>
<feature type="domain" description="Integrase zinc-binding" evidence="1">
    <location>
        <begin position="244"/>
        <end position="294"/>
    </location>
</feature>
<dbReference type="AlphaFoldDB" id="A0A388KAN7"/>
<evidence type="ECO:0000313" key="3">
    <source>
        <dbReference type="Proteomes" id="UP000265515"/>
    </source>
</evidence>
<keyword evidence="3" id="KW-1185">Reference proteome</keyword>
<dbReference type="InterPro" id="IPR041588">
    <property type="entry name" value="Integrase_H2C2"/>
</dbReference>
<proteinExistence type="predicted"/>
<name>A0A388KAN7_CHABU</name>
<accession>A0A388KAN7</accession>
<dbReference type="STRING" id="69332.A0A388KAN7"/>
<dbReference type="Gene3D" id="1.10.340.70">
    <property type="match status" value="1"/>
</dbReference>
<comment type="caution">
    <text evidence="2">The sequence shown here is derived from an EMBL/GenBank/DDBJ whole genome shotgun (WGS) entry which is preliminary data.</text>
</comment>
<protein>
    <recommendedName>
        <fullName evidence="1">Integrase zinc-binding domain-containing protein</fullName>
    </recommendedName>
</protein>
<dbReference type="Proteomes" id="UP000265515">
    <property type="component" value="Unassembled WGS sequence"/>
</dbReference>
<dbReference type="OrthoDB" id="425619at2759"/>
<sequence>MFDFALKRIPGNKNRADGLSRIDWDKSNQRVIEDTPPVDGFLNSEEDVRLHINSWLLAVGNHVTLGRPVWLAPPGQVRRTNLVLKPYIEEDSWGIPGVDWMMELALAGKYQLHEDLLTIEDGALQVDKHGKVIGGVYILANALLQEEVVRNTVQDQEEGDNVIHEREDDDFEEGEIKEAFRAEEYEGLYLELRMLLSCEIRERDACARVLKMRPNFLVRDDHLFMRSKGRAPRRVVCGVARQIDVMATLHDGTAGRHRSTDTTYLKIHELYYWDGMGQMIDDYCKSCTPCQERSSLRPREPLHPRYVREVGVVPHLDLLAMPLGIGSYNFFFDARDNLSEFVDGRAFRTKTGETLT</sequence>
<dbReference type="Pfam" id="PF17921">
    <property type="entry name" value="Integrase_H2C2"/>
    <property type="match status" value="1"/>
</dbReference>
<evidence type="ECO:0000259" key="1">
    <source>
        <dbReference type="Pfam" id="PF17921"/>
    </source>
</evidence>
<reference evidence="2 3" key="1">
    <citation type="journal article" date="2018" name="Cell">
        <title>The Chara Genome: Secondary Complexity and Implications for Plant Terrestrialization.</title>
        <authorList>
            <person name="Nishiyama T."/>
            <person name="Sakayama H."/>
            <person name="Vries J.D."/>
            <person name="Buschmann H."/>
            <person name="Saint-Marcoux D."/>
            <person name="Ullrich K.K."/>
            <person name="Haas F.B."/>
            <person name="Vanderstraeten L."/>
            <person name="Becker D."/>
            <person name="Lang D."/>
            <person name="Vosolsobe S."/>
            <person name="Rombauts S."/>
            <person name="Wilhelmsson P.K.I."/>
            <person name="Janitza P."/>
            <person name="Kern R."/>
            <person name="Heyl A."/>
            <person name="Rumpler F."/>
            <person name="Villalobos L.I.A.C."/>
            <person name="Clay J.M."/>
            <person name="Skokan R."/>
            <person name="Toyoda A."/>
            <person name="Suzuki Y."/>
            <person name="Kagoshima H."/>
            <person name="Schijlen E."/>
            <person name="Tajeshwar N."/>
            <person name="Catarino B."/>
            <person name="Hetherington A.J."/>
            <person name="Saltykova A."/>
            <person name="Bonnot C."/>
            <person name="Breuninger H."/>
            <person name="Symeonidi A."/>
            <person name="Radhakrishnan G.V."/>
            <person name="Van Nieuwerburgh F."/>
            <person name="Deforce D."/>
            <person name="Chang C."/>
            <person name="Karol K.G."/>
            <person name="Hedrich R."/>
            <person name="Ulvskov P."/>
            <person name="Glockner G."/>
            <person name="Delwiche C.F."/>
            <person name="Petrasek J."/>
            <person name="Van de Peer Y."/>
            <person name="Friml J."/>
            <person name="Beilby M."/>
            <person name="Dolan L."/>
            <person name="Kohara Y."/>
            <person name="Sugano S."/>
            <person name="Fujiyama A."/>
            <person name="Delaux P.-M."/>
            <person name="Quint M."/>
            <person name="TheiBen G."/>
            <person name="Hagemann M."/>
            <person name="Harholt J."/>
            <person name="Dunand C."/>
            <person name="Zachgo S."/>
            <person name="Langdale J."/>
            <person name="Maumus F."/>
            <person name="Straeten D.V.D."/>
            <person name="Gould S.B."/>
            <person name="Rensing S.A."/>
        </authorList>
    </citation>
    <scope>NUCLEOTIDE SEQUENCE [LARGE SCALE GENOMIC DNA]</scope>
    <source>
        <strain evidence="2 3">S276</strain>
    </source>
</reference>